<dbReference type="AlphaFoldDB" id="A0A8B6CFH1"/>
<dbReference type="Proteomes" id="UP000596742">
    <property type="component" value="Unassembled WGS sequence"/>
</dbReference>
<evidence type="ECO:0000313" key="1">
    <source>
        <dbReference type="EMBL" id="VDI03451.1"/>
    </source>
</evidence>
<keyword evidence="2" id="KW-1185">Reference proteome</keyword>
<evidence type="ECO:0000313" key="2">
    <source>
        <dbReference type="Proteomes" id="UP000596742"/>
    </source>
</evidence>
<reference evidence="1" key="1">
    <citation type="submission" date="2018-11" db="EMBL/GenBank/DDBJ databases">
        <authorList>
            <person name="Alioto T."/>
            <person name="Alioto T."/>
        </authorList>
    </citation>
    <scope>NUCLEOTIDE SEQUENCE</scope>
</reference>
<sequence>MSQARFVSFCSSIPSEITDKQDDEFIEELNIVDELYFAQIESSQSENLSDDDGVGIAESMNKSSRNGHNISQLVKDIEKPVIFYDWKKYLQQYFKTLKHISTYHHFIVDSTKPGYVVFKESCDSVPITINLLKKNTRISNLLCQTL</sequence>
<gene>
    <name evidence="1" type="ORF">MGAL_10B044006</name>
</gene>
<organism evidence="1 2">
    <name type="scientific">Mytilus galloprovincialis</name>
    <name type="common">Mediterranean mussel</name>
    <dbReference type="NCBI Taxonomy" id="29158"/>
    <lineage>
        <taxon>Eukaryota</taxon>
        <taxon>Metazoa</taxon>
        <taxon>Spiralia</taxon>
        <taxon>Lophotrochozoa</taxon>
        <taxon>Mollusca</taxon>
        <taxon>Bivalvia</taxon>
        <taxon>Autobranchia</taxon>
        <taxon>Pteriomorphia</taxon>
        <taxon>Mytilida</taxon>
        <taxon>Mytiloidea</taxon>
        <taxon>Mytilidae</taxon>
        <taxon>Mytilinae</taxon>
        <taxon>Mytilus</taxon>
    </lineage>
</organism>
<dbReference type="OrthoDB" id="6050800at2759"/>
<comment type="caution">
    <text evidence="1">The sequence shown here is derived from an EMBL/GenBank/DDBJ whole genome shotgun (WGS) entry which is preliminary data.</text>
</comment>
<accession>A0A8B6CFH1</accession>
<protein>
    <submittedName>
        <fullName evidence="1">Uncharacterized protein</fullName>
    </submittedName>
</protein>
<proteinExistence type="predicted"/>
<dbReference type="PANTHER" id="PTHR34415">
    <property type="entry name" value="INTEGRASE CATALYTIC DOMAIN-CONTAINING PROTEIN"/>
    <property type="match status" value="1"/>
</dbReference>
<dbReference type="PANTHER" id="PTHR34415:SF1">
    <property type="entry name" value="INTEGRASE CATALYTIC DOMAIN-CONTAINING PROTEIN"/>
    <property type="match status" value="1"/>
</dbReference>
<name>A0A8B6CFH1_MYTGA</name>
<dbReference type="EMBL" id="UYJE01001603">
    <property type="protein sequence ID" value="VDI03451.1"/>
    <property type="molecule type" value="Genomic_DNA"/>
</dbReference>